<reference evidence="2" key="1">
    <citation type="submission" date="2018-10" db="EMBL/GenBank/DDBJ databases">
        <title>Hidden diversity of soil giant viruses.</title>
        <authorList>
            <person name="Schulz F."/>
            <person name="Alteio L."/>
            <person name="Goudeau D."/>
            <person name="Ryan E.M."/>
            <person name="Malmstrom R.R."/>
            <person name="Blanchard J."/>
            <person name="Woyke T."/>
        </authorList>
    </citation>
    <scope>NUCLEOTIDE SEQUENCE</scope>
    <source>
        <strain evidence="2">HAV1</strain>
    </source>
</reference>
<organism evidence="2">
    <name type="scientific">Harvfovirus sp</name>
    <dbReference type="NCBI Taxonomy" id="2487768"/>
    <lineage>
        <taxon>Viruses</taxon>
        <taxon>Varidnaviria</taxon>
        <taxon>Bamfordvirae</taxon>
        <taxon>Nucleocytoviricota</taxon>
        <taxon>Megaviricetes</taxon>
        <taxon>Imitervirales</taxon>
        <taxon>Mimiviridae</taxon>
        <taxon>Klosneuvirinae</taxon>
    </lineage>
</organism>
<feature type="transmembrane region" description="Helical" evidence="1">
    <location>
        <begin position="42"/>
        <end position="65"/>
    </location>
</feature>
<evidence type="ECO:0000256" key="1">
    <source>
        <dbReference type="SAM" id="Phobius"/>
    </source>
</evidence>
<keyword evidence="1" id="KW-1133">Transmembrane helix</keyword>
<sequence>MKNLMCYNDRDMVDDPEDELLYESEIAGSNKRSKIYFAKHQWVAIVVFAILVILGNVCFLILYGVMQHSLHREQIYITEWIVVGIVLLCLLYVITHYILNIPLTTIIKF</sequence>
<protein>
    <submittedName>
        <fullName evidence="2">Uncharacterized protein</fullName>
    </submittedName>
</protein>
<accession>A0A3G5A103</accession>
<keyword evidence="1" id="KW-0472">Membrane</keyword>
<evidence type="ECO:0000313" key="2">
    <source>
        <dbReference type="EMBL" id="AYV80916.1"/>
    </source>
</evidence>
<name>A0A3G5A103_9VIRU</name>
<gene>
    <name evidence="2" type="ORF">Harvfovirus10_14</name>
</gene>
<dbReference type="EMBL" id="MK072252">
    <property type="protein sequence ID" value="AYV80916.1"/>
    <property type="molecule type" value="Genomic_DNA"/>
</dbReference>
<feature type="transmembrane region" description="Helical" evidence="1">
    <location>
        <begin position="77"/>
        <end position="99"/>
    </location>
</feature>
<keyword evidence="1" id="KW-0812">Transmembrane</keyword>
<proteinExistence type="predicted"/>